<dbReference type="AlphaFoldDB" id="A0A1H0J2Q9"/>
<dbReference type="RefSeq" id="WP_090843777.1">
    <property type="nucleotide sequence ID" value="NZ_FNIL01000012.1"/>
</dbReference>
<accession>A0A1H0J2Q9</accession>
<organism evidence="3 4">
    <name type="scientific">Alkalicoccus daliensis</name>
    <dbReference type="NCBI Taxonomy" id="745820"/>
    <lineage>
        <taxon>Bacteria</taxon>
        <taxon>Bacillati</taxon>
        <taxon>Bacillota</taxon>
        <taxon>Bacilli</taxon>
        <taxon>Bacillales</taxon>
        <taxon>Bacillaceae</taxon>
        <taxon>Alkalicoccus</taxon>
    </lineage>
</organism>
<evidence type="ECO:0000313" key="4">
    <source>
        <dbReference type="Proteomes" id="UP000198778"/>
    </source>
</evidence>
<evidence type="ECO:0000313" key="3">
    <source>
        <dbReference type="EMBL" id="SDO38034.1"/>
    </source>
</evidence>
<dbReference type="STRING" id="745820.SAMN04488053_11250"/>
<dbReference type="Gene3D" id="2.40.50.140">
    <property type="entry name" value="Nucleic acid-binding proteins"/>
    <property type="match status" value="1"/>
</dbReference>
<proteinExistence type="predicted"/>
<protein>
    <recommendedName>
        <fullName evidence="2">Membrane protein NfeD2 N-terminal transmembrane domain-containing protein</fullName>
    </recommendedName>
</protein>
<feature type="transmembrane region" description="Helical" evidence="1">
    <location>
        <begin position="69"/>
        <end position="96"/>
    </location>
</feature>
<gene>
    <name evidence="3" type="ORF">SAMN04488053_11250</name>
</gene>
<name>A0A1H0J2Q9_9BACI</name>
<sequence>MEVFGMPITAMYLFILVSGVFLTFLYIFVGELLEGLFDIAGDGIVNPITIIGFITLFGGLGYIGEVLGLVSSGLLIIVNLLLSAVIIVLVNFYIILPLKRTEKSMSSSIQDLKGRVGEVYTSIPADGFGEVIIRRTHGTVSKPAKSFDGEPLKEGRFVLIVDIDEEGVLLVSEYEV</sequence>
<keyword evidence="1" id="KW-0472">Membrane</keyword>
<dbReference type="Proteomes" id="UP000198778">
    <property type="component" value="Unassembled WGS sequence"/>
</dbReference>
<dbReference type="EMBL" id="FNIL01000012">
    <property type="protein sequence ID" value="SDO38034.1"/>
    <property type="molecule type" value="Genomic_DNA"/>
</dbReference>
<feature type="domain" description="Membrane protein NfeD2 N-terminal transmembrane" evidence="2">
    <location>
        <begin position="1"/>
        <end position="103"/>
    </location>
</feature>
<dbReference type="OrthoDB" id="1683445at2"/>
<dbReference type="InterPro" id="IPR012340">
    <property type="entry name" value="NA-bd_OB-fold"/>
</dbReference>
<evidence type="ECO:0000259" key="2">
    <source>
        <dbReference type="Pfam" id="PF25842"/>
    </source>
</evidence>
<keyword evidence="1" id="KW-0812">Transmembrane</keyword>
<evidence type="ECO:0000256" key="1">
    <source>
        <dbReference type="SAM" id="Phobius"/>
    </source>
</evidence>
<keyword evidence="1" id="KW-1133">Transmembrane helix</keyword>
<dbReference type="Pfam" id="PF25842">
    <property type="entry name" value="NfeD_TM"/>
    <property type="match status" value="1"/>
</dbReference>
<dbReference type="InterPro" id="IPR058653">
    <property type="entry name" value="NfeD2_TM"/>
</dbReference>
<keyword evidence="4" id="KW-1185">Reference proteome</keyword>
<feature type="transmembrane region" description="Helical" evidence="1">
    <location>
        <begin position="12"/>
        <end position="32"/>
    </location>
</feature>
<reference evidence="4" key="1">
    <citation type="submission" date="2016-10" db="EMBL/GenBank/DDBJ databases">
        <authorList>
            <person name="Varghese N."/>
            <person name="Submissions S."/>
        </authorList>
    </citation>
    <scope>NUCLEOTIDE SEQUENCE [LARGE SCALE GENOMIC DNA]</scope>
    <source>
        <strain evidence="4">CGMCC 1.10369</strain>
    </source>
</reference>
<feature type="transmembrane region" description="Helical" evidence="1">
    <location>
        <begin position="44"/>
        <end position="63"/>
    </location>
</feature>